<dbReference type="GO" id="GO:0016791">
    <property type="term" value="F:phosphatase activity"/>
    <property type="evidence" value="ECO:0007669"/>
    <property type="project" value="TreeGrafter"/>
</dbReference>
<name>A0A427TBA3_9PSEU</name>
<dbReference type="Proteomes" id="UP000267081">
    <property type="component" value="Unassembled WGS sequence"/>
</dbReference>
<reference evidence="1 2" key="1">
    <citation type="submission" date="2018-12" db="EMBL/GenBank/DDBJ databases">
        <title>Amycolatopsis eburnea sp. nov. actinomycete associate with arbuscular mycorrhiza fungal spore.</title>
        <authorList>
            <person name="Lumyong S."/>
            <person name="Chaiya L."/>
        </authorList>
    </citation>
    <scope>NUCLEOTIDE SEQUENCE [LARGE SCALE GENOMIC DNA]</scope>
    <source>
        <strain evidence="1 2">GLM-1</strain>
    </source>
</reference>
<dbReference type="PANTHER" id="PTHR48100">
    <property type="entry name" value="BROAD-SPECIFICITY PHOSPHATASE YOR283W-RELATED"/>
    <property type="match status" value="1"/>
</dbReference>
<evidence type="ECO:0000313" key="1">
    <source>
        <dbReference type="EMBL" id="RSD19705.1"/>
    </source>
</evidence>
<dbReference type="SMART" id="SM00855">
    <property type="entry name" value="PGAM"/>
    <property type="match status" value="1"/>
</dbReference>
<dbReference type="EMBL" id="RSEC01000036">
    <property type="protein sequence ID" value="RSD19705.1"/>
    <property type="molecule type" value="Genomic_DNA"/>
</dbReference>
<dbReference type="Pfam" id="PF00300">
    <property type="entry name" value="His_Phos_1"/>
    <property type="match status" value="1"/>
</dbReference>
<dbReference type="InterPro" id="IPR050275">
    <property type="entry name" value="PGM_Phosphatase"/>
</dbReference>
<accession>A0A427TBA3</accession>
<dbReference type="InterPro" id="IPR013078">
    <property type="entry name" value="His_Pase_superF_clade-1"/>
</dbReference>
<dbReference type="OrthoDB" id="5296884at2"/>
<keyword evidence="2" id="KW-1185">Reference proteome</keyword>
<dbReference type="RefSeq" id="WP_125308497.1">
    <property type="nucleotide sequence ID" value="NZ_RSEC01000036.1"/>
</dbReference>
<dbReference type="Gene3D" id="3.40.50.1240">
    <property type="entry name" value="Phosphoglycerate mutase-like"/>
    <property type="match status" value="1"/>
</dbReference>
<organism evidence="1 2">
    <name type="scientific">Amycolatopsis eburnea</name>
    <dbReference type="NCBI Taxonomy" id="2267691"/>
    <lineage>
        <taxon>Bacteria</taxon>
        <taxon>Bacillati</taxon>
        <taxon>Actinomycetota</taxon>
        <taxon>Actinomycetes</taxon>
        <taxon>Pseudonocardiales</taxon>
        <taxon>Pseudonocardiaceae</taxon>
        <taxon>Amycolatopsis</taxon>
    </lineage>
</organism>
<dbReference type="SUPFAM" id="SSF53254">
    <property type="entry name" value="Phosphoglycerate mutase-like"/>
    <property type="match status" value="1"/>
</dbReference>
<dbReference type="InterPro" id="IPR029033">
    <property type="entry name" value="His_PPase_superfam"/>
</dbReference>
<sequence length="200" mass="21967">MKIFLVRHARTRSNQEGRFAGRTDEPIVPGQADLIEATAKYLTGKGVTRIYCSPLRRARETAEPLARISGNRLQVVEGFNEIRTSPLWDGRLKSEVEQAYPDVYQLWRTAPHQVELAGQEPLSEVQARAVDAINALADQALDSPCAVYTHDAVIRLLVLKALGLGPESYRALKIVNCGVSCLDVEAGQWVVSMVNAEAGV</sequence>
<comment type="caution">
    <text evidence="1">The sequence shown here is derived from an EMBL/GenBank/DDBJ whole genome shotgun (WGS) entry which is preliminary data.</text>
</comment>
<gene>
    <name evidence="1" type="ORF">EIY87_15705</name>
</gene>
<dbReference type="AlphaFoldDB" id="A0A427TBA3"/>
<protein>
    <submittedName>
        <fullName evidence="1">Histidine phosphatase family protein</fullName>
    </submittedName>
</protein>
<proteinExistence type="predicted"/>
<evidence type="ECO:0000313" key="2">
    <source>
        <dbReference type="Proteomes" id="UP000267081"/>
    </source>
</evidence>
<dbReference type="CDD" id="cd07067">
    <property type="entry name" value="HP_PGM_like"/>
    <property type="match status" value="1"/>
</dbReference>